<evidence type="ECO:0000256" key="1">
    <source>
        <dbReference type="RuleBase" id="RU365006"/>
    </source>
</evidence>
<feature type="compositionally biased region" description="Polar residues" evidence="2">
    <location>
        <begin position="28"/>
        <end position="43"/>
    </location>
</feature>
<feature type="region of interest" description="Disordered" evidence="2">
    <location>
        <begin position="28"/>
        <end position="68"/>
    </location>
</feature>
<dbReference type="GO" id="GO:0003723">
    <property type="term" value="F:RNA binding"/>
    <property type="evidence" value="ECO:0007669"/>
    <property type="project" value="UniProtKB-KW"/>
</dbReference>
<organism evidence="5 6">
    <name type="scientific">Mytilus edulis</name>
    <name type="common">Blue mussel</name>
    <dbReference type="NCBI Taxonomy" id="6550"/>
    <lineage>
        <taxon>Eukaryota</taxon>
        <taxon>Metazoa</taxon>
        <taxon>Spiralia</taxon>
        <taxon>Lophotrochozoa</taxon>
        <taxon>Mollusca</taxon>
        <taxon>Bivalvia</taxon>
        <taxon>Autobranchia</taxon>
        <taxon>Pteriomorphia</taxon>
        <taxon>Mytilida</taxon>
        <taxon>Mytiloidea</taxon>
        <taxon>Mytilidae</taxon>
        <taxon>Mytilinae</taxon>
        <taxon>Mytilus</taxon>
    </lineage>
</organism>
<dbReference type="Gene3D" id="3.40.50.10890">
    <property type="match status" value="1"/>
</dbReference>
<evidence type="ECO:0000259" key="4">
    <source>
        <dbReference type="Pfam" id="PF10996"/>
    </source>
</evidence>
<sequence>MVHKISTTTMAQNTTTTTMVQNHSNNTKAIDSKQHSNNTNAITNGKKHLNNNSNGTKHTTNITNGTNTTKTPLVVQDISTSTTAMVQNTPLTSPMEQTPQHYQWYKNHNNTSYGTKHLNFNTKGPKTSQRYTPKVQNTISTILMLQNTCISDMAGNNDKISISLQDKALINYDAWKVLSGLNTEFCQPNVNVLVVLASVPDLQCGFSRDLFLAWCGSARNSIILTNRTSPGTLARYLIENPQNRTVTMEIRRRVKLEGAELDEFMKKKQDKENEEARKKAQERRELEDESSDESEAEMDIDVYSTVGGQKAKHDLMMKSEGKSRTGFFKHAKKAYPMFPYSEEKVKWDEYGEIIRPEDYTILEVAPADEETTAEKKVKKEDESMIDLSEVPTKCVAATVTLDINANIQYIDFEGRSDGESMKKIISQIRPKQLVNIILCNQGDIWQGMS</sequence>
<dbReference type="OrthoDB" id="64353at2759"/>
<comment type="subcellular location">
    <subcellularLocation>
        <location evidence="1">Nucleus</location>
    </subcellularLocation>
</comment>
<keyword evidence="1" id="KW-0507">mRNA processing</keyword>
<name>A0A8S3T3E8_MYTED</name>
<dbReference type="InterPro" id="IPR022712">
    <property type="entry name" value="Beta_Casp"/>
</dbReference>
<dbReference type="EMBL" id="CAJPWZ010001865">
    <property type="protein sequence ID" value="CAG2225956.1"/>
    <property type="molecule type" value="Genomic_DNA"/>
</dbReference>
<dbReference type="GO" id="GO:0005847">
    <property type="term" value="C:mRNA cleavage and polyadenylation specificity factor complex"/>
    <property type="evidence" value="ECO:0007669"/>
    <property type="project" value="InterPro"/>
</dbReference>
<evidence type="ECO:0000256" key="2">
    <source>
        <dbReference type="SAM" id="MobiDB-lite"/>
    </source>
</evidence>
<dbReference type="GO" id="GO:0006398">
    <property type="term" value="P:mRNA 3'-end processing by stem-loop binding and cleavage"/>
    <property type="evidence" value="ECO:0007669"/>
    <property type="project" value="InterPro"/>
</dbReference>
<keyword evidence="1" id="KW-0694">RNA-binding</keyword>
<dbReference type="Pfam" id="PF10996">
    <property type="entry name" value="Beta-Casp"/>
    <property type="match status" value="1"/>
</dbReference>
<feature type="domain" description="Beta-Casp" evidence="4">
    <location>
        <begin position="119"/>
        <end position="237"/>
    </location>
</feature>
<dbReference type="InterPro" id="IPR027075">
    <property type="entry name" value="CPSF2"/>
</dbReference>
<dbReference type="AlphaFoldDB" id="A0A8S3T3E8"/>
<dbReference type="Pfam" id="PF07521">
    <property type="entry name" value="RMMBL"/>
    <property type="match status" value="1"/>
</dbReference>
<protein>
    <recommendedName>
        <fullName evidence="1">Cleavage and polyadenylation specificity factor subunit 2</fullName>
    </recommendedName>
    <alternativeName>
        <fullName evidence="1">Cleavage and polyadenylation specificity factor 100 kDa subunit</fullName>
    </alternativeName>
</protein>
<feature type="compositionally biased region" description="Low complexity" evidence="2">
    <location>
        <begin position="54"/>
        <end position="68"/>
    </location>
</feature>
<feature type="compositionally biased region" description="Basic and acidic residues" evidence="2">
    <location>
        <begin position="265"/>
        <end position="286"/>
    </location>
</feature>
<comment type="similarity">
    <text evidence="1">Belongs to the metallo-beta-lactamase superfamily. RNA-metabolizing metallo-beta-lactamase-like family. CPSF2/YSH1 subfamily.</text>
</comment>
<keyword evidence="6" id="KW-1185">Reference proteome</keyword>
<gene>
    <name evidence="5" type="ORF">MEDL_39074</name>
</gene>
<dbReference type="SUPFAM" id="SSF56281">
    <property type="entry name" value="Metallo-hydrolase/oxidoreductase"/>
    <property type="match status" value="1"/>
</dbReference>
<dbReference type="PANTHER" id="PTHR45922:SF1">
    <property type="entry name" value="CLEAVAGE AND POLYADENYLATION SPECIFICITY FACTOR SUBUNIT 2"/>
    <property type="match status" value="1"/>
</dbReference>
<accession>A0A8S3T3E8</accession>
<dbReference type="PANTHER" id="PTHR45922">
    <property type="entry name" value="CLEAVAGE AND POLYADENYLATION SPECIFICITY FACTOR SUBUNIT 2"/>
    <property type="match status" value="1"/>
</dbReference>
<evidence type="ECO:0000259" key="3">
    <source>
        <dbReference type="Pfam" id="PF07521"/>
    </source>
</evidence>
<feature type="region of interest" description="Disordered" evidence="2">
    <location>
        <begin position="265"/>
        <end position="299"/>
    </location>
</feature>
<reference evidence="5" key="1">
    <citation type="submission" date="2021-03" db="EMBL/GenBank/DDBJ databases">
        <authorList>
            <person name="Bekaert M."/>
        </authorList>
    </citation>
    <scope>NUCLEOTIDE SEQUENCE</scope>
</reference>
<feature type="domain" description="Zn-dependent metallo-hydrolase RNA specificity" evidence="3">
    <location>
        <begin position="401"/>
        <end position="442"/>
    </location>
</feature>
<comment type="caution">
    <text evidence="5">The sequence shown here is derived from an EMBL/GenBank/DDBJ whole genome shotgun (WGS) entry which is preliminary data.</text>
</comment>
<dbReference type="InterPro" id="IPR036866">
    <property type="entry name" value="RibonucZ/Hydroxyglut_hydro"/>
</dbReference>
<dbReference type="InterPro" id="IPR011108">
    <property type="entry name" value="RMMBL"/>
</dbReference>
<feature type="compositionally biased region" description="Acidic residues" evidence="2">
    <location>
        <begin position="287"/>
        <end position="299"/>
    </location>
</feature>
<evidence type="ECO:0000313" key="5">
    <source>
        <dbReference type="EMBL" id="CAG2225956.1"/>
    </source>
</evidence>
<keyword evidence="1" id="KW-0539">Nucleus</keyword>
<proteinExistence type="inferred from homology"/>
<dbReference type="Proteomes" id="UP000683360">
    <property type="component" value="Unassembled WGS sequence"/>
</dbReference>
<evidence type="ECO:0000313" key="6">
    <source>
        <dbReference type="Proteomes" id="UP000683360"/>
    </source>
</evidence>